<reference evidence="3" key="1">
    <citation type="journal article" date="2023" name="G3 (Bethesda)">
        <title>Whole genome assembly and annotation of the endangered Caribbean coral Acropora cervicornis.</title>
        <authorList>
            <person name="Selwyn J.D."/>
            <person name="Vollmer S.V."/>
        </authorList>
    </citation>
    <scope>NUCLEOTIDE SEQUENCE</scope>
    <source>
        <strain evidence="3">K2</strain>
    </source>
</reference>
<dbReference type="InterPro" id="IPR040676">
    <property type="entry name" value="DUF5641"/>
</dbReference>
<evidence type="ECO:0000256" key="1">
    <source>
        <dbReference type="SAM" id="MobiDB-lite"/>
    </source>
</evidence>
<dbReference type="EMBL" id="JARQWQ010000207">
    <property type="protein sequence ID" value="KAK2547177.1"/>
    <property type="molecule type" value="Genomic_DNA"/>
</dbReference>
<dbReference type="Pfam" id="PF18701">
    <property type="entry name" value="DUF5641"/>
    <property type="match status" value="1"/>
</dbReference>
<evidence type="ECO:0000313" key="4">
    <source>
        <dbReference type="Proteomes" id="UP001249851"/>
    </source>
</evidence>
<name>A0AAD9PQI8_ACRCE</name>
<comment type="caution">
    <text evidence="3">The sequence shown here is derived from an EMBL/GenBank/DDBJ whole genome shotgun (WGS) entry which is preliminary data.</text>
</comment>
<feature type="domain" description="DUF5641" evidence="2">
    <location>
        <begin position="10"/>
        <end position="106"/>
    </location>
</feature>
<reference evidence="3" key="2">
    <citation type="journal article" date="2023" name="Science">
        <title>Genomic signatures of disease resistance in endangered staghorn corals.</title>
        <authorList>
            <person name="Vollmer S.V."/>
            <person name="Selwyn J.D."/>
            <person name="Despard B.A."/>
            <person name="Roesel C.L."/>
        </authorList>
    </citation>
    <scope>NUCLEOTIDE SEQUENCE</scope>
    <source>
        <strain evidence="3">K2</strain>
    </source>
</reference>
<accession>A0AAD9PQI8</accession>
<protein>
    <recommendedName>
        <fullName evidence="2">DUF5641 domain-containing protein</fullName>
    </recommendedName>
</protein>
<keyword evidence="4" id="KW-1185">Reference proteome</keyword>
<sequence length="164" mass="18484">MSEGAEMTRRLRYLKKCRDNVRKCWLDEYLRALQERFNARSTPTHEATITKGSLVLLKDTTKNKANWKIGRVVNPIVGKDGVTRGYKLLNGNGYVVERPLQLLCDLEISGTSDDSGSSVEDAEHSGDIIETGANQRRPQRPEREARRTAVNRLVGVVANENEED</sequence>
<evidence type="ECO:0000259" key="2">
    <source>
        <dbReference type="Pfam" id="PF18701"/>
    </source>
</evidence>
<gene>
    <name evidence="3" type="ORF">P5673_033003</name>
</gene>
<dbReference type="Proteomes" id="UP001249851">
    <property type="component" value="Unassembled WGS sequence"/>
</dbReference>
<evidence type="ECO:0000313" key="3">
    <source>
        <dbReference type="EMBL" id="KAK2547177.1"/>
    </source>
</evidence>
<proteinExistence type="predicted"/>
<feature type="region of interest" description="Disordered" evidence="1">
    <location>
        <begin position="111"/>
        <end position="164"/>
    </location>
</feature>
<dbReference type="AlphaFoldDB" id="A0AAD9PQI8"/>
<organism evidence="3 4">
    <name type="scientific">Acropora cervicornis</name>
    <name type="common">Staghorn coral</name>
    <dbReference type="NCBI Taxonomy" id="6130"/>
    <lineage>
        <taxon>Eukaryota</taxon>
        <taxon>Metazoa</taxon>
        <taxon>Cnidaria</taxon>
        <taxon>Anthozoa</taxon>
        <taxon>Hexacorallia</taxon>
        <taxon>Scleractinia</taxon>
        <taxon>Astrocoeniina</taxon>
        <taxon>Acroporidae</taxon>
        <taxon>Acropora</taxon>
    </lineage>
</organism>